<dbReference type="Pfam" id="PF01979">
    <property type="entry name" value="Amidohydro_1"/>
    <property type="match status" value="1"/>
</dbReference>
<dbReference type="SUPFAM" id="SSF51556">
    <property type="entry name" value="Metallo-dependent hydrolases"/>
    <property type="match status" value="1"/>
</dbReference>
<dbReference type="EMBL" id="SLWX01000001">
    <property type="protein sequence ID" value="TCO78336.1"/>
    <property type="molecule type" value="Genomic_DNA"/>
</dbReference>
<reference evidence="3 4" key="1">
    <citation type="submission" date="2019-03" db="EMBL/GenBank/DDBJ databases">
        <title>Genomic Encyclopedia of Type Strains, Phase IV (KMG-IV): sequencing the most valuable type-strain genomes for metagenomic binning, comparative biology and taxonomic classification.</title>
        <authorList>
            <person name="Goeker M."/>
        </authorList>
    </citation>
    <scope>NUCLEOTIDE SEQUENCE [LARGE SCALE GENOMIC DNA]</scope>
    <source>
        <strain evidence="3 4">DSM 23344</strain>
    </source>
</reference>
<dbReference type="Gene3D" id="1.20.58.520">
    <property type="entry name" value="Amidohydrolase"/>
    <property type="match status" value="1"/>
</dbReference>
<dbReference type="Pfam" id="PF07676">
    <property type="entry name" value="PD40"/>
    <property type="match status" value="2"/>
</dbReference>
<accession>A0A4R2L3F6</accession>
<organism evidence="3 4">
    <name type="scientific">Chromatocurvus halotolerans</name>
    <dbReference type="NCBI Taxonomy" id="1132028"/>
    <lineage>
        <taxon>Bacteria</taxon>
        <taxon>Pseudomonadati</taxon>
        <taxon>Pseudomonadota</taxon>
        <taxon>Gammaproteobacteria</taxon>
        <taxon>Cellvibrionales</taxon>
        <taxon>Halieaceae</taxon>
        <taxon>Chromatocurvus</taxon>
    </lineage>
</organism>
<evidence type="ECO:0000259" key="2">
    <source>
        <dbReference type="Pfam" id="PF01979"/>
    </source>
</evidence>
<dbReference type="Gene3D" id="2.30.40.10">
    <property type="entry name" value="Urease, subunit C, domain 1"/>
    <property type="match status" value="1"/>
</dbReference>
<dbReference type="SUPFAM" id="SSF51338">
    <property type="entry name" value="Composite domain of metallo-dependent hydrolases"/>
    <property type="match status" value="1"/>
</dbReference>
<keyword evidence="3" id="KW-0378">Hydrolase</keyword>
<keyword evidence="1" id="KW-0732">Signal</keyword>
<feature type="chain" id="PRO_5020598728" evidence="1">
    <location>
        <begin position="29"/>
        <end position="1015"/>
    </location>
</feature>
<dbReference type="PROSITE" id="PS51257">
    <property type="entry name" value="PROKAR_LIPOPROTEIN"/>
    <property type="match status" value="1"/>
</dbReference>
<dbReference type="OrthoDB" id="9812921at2"/>
<dbReference type="AlphaFoldDB" id="A0A4R2L3F6"/>
<name>A0A4R2L3F6_9GAMM</name>
<dbReference type="Gene3D" id="3.30.110.90">
    <property type="entry name" value="Amidohydrolase"/>
    <property type="match status" value="1"/>
</dbReference>
<dbReference type="SUPFAM" id="SSF69304">
    <property type="entry name" value="Tricorn protease N-terminal domain"/>
    <property type="match status" value="1"/>
</dbReference>
<comment type="caution">
    <text evidence="3">The sequence shown here is derived from an EMBL/GenBank/DDBJ whole genome shotgun (WGS) entry which is preliminary data.</text>
</comment>
<proteinExistence type="predicted"/>
<dbReference type="Gene3D" id="2.120.10.30">
    <property type="entry name" value="TolB, C-terminal domain"/>
    <property type="match status" value="2"/>
</dbReference>
<dbReference type="SUPFAM" id="SSF82171">
    <property type="entry name" value="DPP6 N-terminal domain-like"/>
    <property type="match status" value="2"/>
</dbReference>
<dbReference type="InterPro" id="IPR032466">
    <property type="entry name" value="Metal_Hydrolase"/>
</dbReference>
<sequence>MRVHTAVPLGRRYAAVAACLLAACSNVAEPARGALENTEAATTSILLTEGTNLAVAVSPVNGDKVIALQAALYLQKAGEKSTRALTDWDDDAWEPSFHPGGGHIVYGGYREGTFDLWKLNPYDGSKPVPLTRGAFDDREPQYSADGQRIIFSSDRSGSYDLWQLHSGEGDTPPAEPEQLTFLDTDAHSPTWHPDGNGFAYLVTDRGGSAIYWQRPDADAELLLQSRSRFSGLRFLPAGTALSLRTLDRDPAGNALSSLSLFDLATKTLTPLTPSGADVFPFGAQWQPDGSAVFTADGQIQRWSPDAPIQLEPFTVDIAIERPAYARKQRDYDSAAPRPVLGISYPTLSPDGGALAFTALGDLYLWDIERQKLSQITDDPAADQTPVWSRDGKRLSWISDKDDRYAIWTLDLAIGTIESIVFEKKFISFPAWSPCGSKLAFFTDVPANPLLHVVGQLSIYDLETGELSAVLAPMPPQPINWSADGRYLVTTRLKPYSQRFREGIYAIVAANVDTGEAHDIVPTPHRSITHATLAPRGDGSHQVAYSQNGVLNLQVLDGDMRPVGAPQVLVDALADMPSFSHSGEYLAYLAGDQLFRLHLLTGQQEEISPSMTWRRDVPDRRWVLRAGRVFDGTSESYAEDVDITINGHRIQSVGPIDTATALPVLDASDSTVIPGLFESHAHIGDHNHSEQQGRAWLAYGITSVRDPGSNPYLANERREAWASGRRIGPRTFITGHNIDGNRVYYAVAEGIASDAHLEKALQRSRALDVDFIKTYVRLSDRRQRRIVDFAHRMGVPVTSHELLPAAAYGVDYVEHFTGTSRRGFTTKISELGRSYQDVAAVLLETGMGIVPTMVVPGVVLTFTEQNDLYSTEQFNALYGEAAKKNYQDFMAFFGPGSGGYVDAYGELLSELVARGALVGTGTDSPFTPFGTGLHAELLLYQREGLKGYQILQAATLQSARIAGADRDLGSIEAGKLADMVIINGDPLADISEVTNIRGTVKNGRYYSLADLLYPSH</sequence>
<feature type="domain" description="Amidohydrolase-related" evidence="2">
    <location>
        <begin position="670"/>
        <end position="1003"/>
    </location>
</feature>
<dbReference type="InterPro" id="IPR011059">
    <property type="entry name" value="Metal-dep_hydrolase_composite"/>
</dbReference>
<dbReference type="InterPro" id="IPR011042">
    <property type="entry name" value="6-blade_b-propeller_TolB-like"/>
</dbReference>
<dbReference type="GO" id="GO:0016810">
    <property type="term" value="F:hydrolase activity, acting on carbon-nitrogen (but not peptide) bonds"/>
    <property type="evidence" value="ECO:0007669"/>
    <property type="project" value="InterPro"/>
</dbReference>
<evidence type="ECO:0000256" key="1">
    <source>
        <dbReference type="SAM" id="SignalP"/>
    </source>
</evidence>
<feature type="signal peptide" evidence="1">
    <location>
        <begin position="1"/>
        <end position="28"/>
    </location>
</feature>
<gene>
    <name evidence="3" type="ORF">EV688_101151</name>
</gene>
<evidence type="ECO:0000313" key="4">
    <source>
        <dbReference type="Proteomes" id="UP000294980"/>
    </source>
</evidence>
<keyword evidence="4" id="KW-1185">Reference proteome</keyword>
<dbReference type="PANTHER" id="PTHR43135:SF3">
    <property type="entry name" value="ALPHA-D-RIBOSE 1-METHYLPHOSPHONATE 5-TRIPHOSPHATE DIPHOSPHATASE"/>
    <property type="match status" value="1"/>
</dbReference>
<dbReference type="InterPro" id="IPR051781">
    <property type="entry name" value="Metallo-dep_Hydrolase"/>
</dbReference>
<dbReference type="InterPro" id="IPR011659">
    <property type="entry name" value="WD40"/>
</dbReference>
<dbReference type="InterPro" id="IPR006680">
    <property type="entry name" value="Amidohydro-rel"/>
</dbReference>
<protein>
    <submittedName>
        <fullName evidence="3">Imidazolonepropionase-like amidohydrolase</fullName>
    </submittedName>
</protein>
<dbReference type="Gene3D" id="3.40.50.10910">
    <property type="entry name" value="Amidohydrolase"/>
    <property type="match status" value="1"/>
</dbReference>
<evidence type="ECO:0000313" key="3">
    <source>
        <dbReference type="EMBL" id="TCO78336.1"/>
    </source>
</evidence>
<dbReference type="Proteomes" id="UP000294980">
    <property type="component" value="Unassembled WGS sequence"/>
</dbReference>
<dbReference type="PANTHER" id="PTHR43135">
    <property type="entry name" value="ALPHA-D-RIBOSE 1-METHYLPHOSPHONATE 5-TRIPHOSPHATE DIPHOSPHATASE"/>
    <property type="match status" value="1"/>
</dbReference>